<proteinExistence type="predicted"/>
<dbReference type="VEuPathDB" id="TriTrypDB:ECC02_004287"/>
<dbReference type="InterPro" id="IPR025252">
    <property type="entry name" value="DUF4200"/>
</dbReference>
<feature type="compositionally biased region" description="Low complexity" evidence="3">
    <location>
        <begin position="285"/>
        <end position="294"/>
    </location>
</feature>
<evidence type="ECO:0000259" key="4">
    <source>
        <dbReference type="Pfam" id="PF13863"/>
    </source>
</evidence>
<dbReference type="PANTHER" id="PTHR21683">
    <property type="entry name" value="COILED-COIL DOMAIN-CONTAINING PROTEIN 42 LIKE-2-LIKE-RELATED"/>
    <property type="match status" value="1"/>
</dbReference>
<evidence type="ECO:0000313" key="5">
    <source>
        <dbReference type="EMBL" id="PWV01179.1"/>
    </source>
</evidence>
<dbReference type="GO" id="GO:0005856">
    <property type="term" value="C:cytoskeleton"/>
    <property type="evidence" value="ECO:0007669"/>
    <property type="project" value="UniProtKB-ARBA"/>
</dbReference>
<dbReference type="VEuPathDB" id="TriTrypDB:C4B63_51g183"/>
<feature type="domain" description="DUF4200" evidence="4">
    <location>
        <begin position="14"/>
        <end position="128"/>
    </location>
</feature>
<evidence type="ECO:0000256" key="2">
    <source>
        <dbReference type="SAM" id="Coils"/>
    </source>
</evidence>
<dbReference type="VEuPathDB" id="TriTrypDB:TCSYLVIO_002164"/>
<organism evidence="5 6">
    <name type="scientific">Trypanosoma cruzi</name>
    <dbReference type="NCBI Taxonomy" id="5693"/>
    <lineage>
        <taxon>Eukaryota</taxon>
        <taxon>Discoba</taxon>
        <taxon>Euglenozoa</taxon>
        <taxon>Kinetoplastea</taxon>
        <taxon>Metakinetoplastina</taxon>
        <taxon>Trypanosomatida</taxon>
        <taxon>Trypanosomatidae</taxon>
        <taxon>Trypanosoma</taxon>
        <taxon>Schizotrypanum</taxon>
    </lineage>
</organism>
<gene>
    <name evidence="5" type="ORF">C3747_200g10</name>
</gene>
<dbReference type="EMBL" id="PRFC01000200">
    <property type="protein sequence ID" value="PWV01179.1"/>
    <property type="molecule type" value="Genomic_DNA"/>
</dbReference>
<dbReference type="Pfam" id="PF13863">
    <property type="entry name" value="DUF4200"/>
    <property type="match status" value="1"/>
</dbReference>
<dbReference type="VEuPathDB" id="TriTrypDB:TcG_05380"/>
<protein>
    <recommendedName>
        <fullName evidence="4">DUF4200 domain-containing protein</fullName>
    </recommendedName>
</protein>
<feature type="coiled-coil region" evidence="2">
    <location>
        <begin position="145"/>
        <end position="218"/>
    </location>
</feature>
<dbReference type="VEuPathDB" id="TriTrypDB:Tc_MARK_1374"/>
<dbReference type="AlphaFoldDB" id="A0A2V2W115"/>
<keyword evidence="1 2" id="KW-0175">Coiled coil</keyword>
<feature type="coiled-coil region" evidence="2">
    <location>
        <begin position="85"/>
        <end position="119"/>
    </location>
</feature>
<evidence type="ECO:0000313" key="6">
    <source>
        <dbReference type="Proteomes" id="UP000246078"/>
    </source>
</evidence>
<evidence type="ECO:0000256" key="1">
    <source>
        <dbReference type="ARBA" id="ARBA00023054"/>
    </source>
</evidence>
<dbReference type="VEuPathDB" id="TriTrypDB:TcYC6_0101640"/>
<comment type="caution">
    <text evidence="5">The sequence shown here is derived from an EMBL/GenBank/DDBJ whole genome shotgun (WGS) entry which is preliminary data.</text>
</comment>
<dbReference type="InterPro" id="IPR051147">
    <property type="entry name" value="CFAP_domain-containing"/>
</dbReference>
<reference evidence="5 6" key="1">
    <citation type="journal article" date="2018" name="Microb. Genom.">
        <title>Expanding an expanded genome: long-read sequencing of Trypanosoma cruzi.</title>
        <authorList>
            <person name="Berna L."/>
            <person name="Rodriguez M."/>
            <person name="Chiribao M.L."/>
            <person name="Parodi-Talice A."/>
            <person name="Pita S."/>
            <person name="Rijo G."/>
            <person name="Alvarez-Valin F."/>
            <person name="Robello C."/>
        </authorList>
    </citation>
    <scope>NUCLEOTIDE SEQUENCE [LARGE SCALE GENOMIC DNA]</scope>
    <source>
        <strain evidence="5 6">TCC</strain>
    </source>
</reference>
<dbReference type="VEuPathDB" id="TriTrypDB:C3747_200g10"/>
<dbReference type="VEuPathDB" id="TriTrypDB:TcCLB.506227.210"/>
<name>A0A2V2W115_TRYCR</name>
<dbReference type="VEuPathDB" id="TriTrypDB:BCY84_05164"/>
<feature type="region of interest" description="Disordered" evidence="3">
    <location>
        <begin position="282"/>
        <end position="307"/>
    </location>
</feature>
<dbReference type="SMR" id="A0A2V2W115"/>
<dbReference type="VEuPathDB" id="TriTrypDB:TcBrA4_0073450"/>
<evidence type="ECO:0000256" key="3">
    <source>
        <dbReference type="SAM" id="MobiDB-lite"/>
    </source>
</evidence>
<dbReference type="VEuPathDB" id="TriTrypDB:TcCL_ESM03159"/>
<dbReference type="PANTHER" id="PTHR21683:SF2">
    <property type="entry name" value="COILED-COIL DOMAIN-CONTAINING PROTEIN 42 LIKE-2-LIKE"/>
    <property type="match status" value="1"/>
</dbReference>
<dbReference type="OrthoDB" id="10264298at2759"/>
<dbReference type="OMA" id="CADKKRV"/>
<accession>A0A2V2W115</accession>
<dbReference type="Proteomes" id="UP000246078">
    <property type="component" value="Unassembled WGS sequence"/>
</dbReference>
<sequence length="307" mass="36563">MAGTLESITAATQLRRAVMEVQKELDKKRELYMVRMARVREVEDVIAADRSRLQDKLVQYYKFIQENEIRRGRAVRKAATEERIKREREEQIVELTAKLDSLNKRREELRHQYDAYAKYQQYLEGVLQRNDCDEYQSPRDIIQRWNTLQDNTKVLQRRKTQLEEELLRNKNSLNLKRQKKNNESVELQNQLNELQATYETMQKSIKIKQDELERCINQRSSTSRTVSHVRMACKNLYDRCIAWTAPYSGRGKFDVREADVLFQLHVIGDCLRDFRDVIAAHHNSQQQQQQQQQQIAASRAEKEEEDE</sequence>
<dbReference type="VEuPathDB" id="TriTrypDB:TCDM_07755"/>